<keyword evidence="2" id="KW-1185">Reference proteome</keyword>
<organism evidence="1 2">
    <name type="scientific">Sporofaciens musculi</name>
    <dbReference type="NCBI Taxonomy" id="2681861"/>
    <lineage>
        <taxon>Bacteria</taxon>
        <taxon>Bacillati</taxon>
        <taxon>Bacillota</taxon>
        <taxon>Clostridia</taxon>
        <taxon>Lachnospirales</taxon>
        <taxon>Lachnospiraceae</taxon>
        <taxon>Sporofaciens</taxon>
    </lineage>
</organism>
<accession>A0A7X3SLS9</accession>
<dbReference type="EMBL" id="WUQX01000001">
    <property type="protein sequence ID" value="MXP78671.1"/>
    <property type="molecule type" value="Genomic_DNA"/>
</dbReference>
<dbReference type="Proteomes" id="UP000460412">
    <property type="component" value="Unassembled WGS sequence"/>
</dbReference>
<protein>
    <submittedName>
        <fullName evidence="1">Uncharacterized protein</fullName>
    </submittedName>
</protein>
<evidence type="ECO:0000313" key="2">
    <source>
        <dbReference type="Proteomes" id="UP000460412"/>
    </source>
</evidence>
<dbReference type="AlphaFoldDB" id="A0A7X3SLS9"/>
<sequence>MENAKKLHPFLETLGLIYMVKNFEAVKTDMLTSLDEMNIDGNQFYKQHLFYLENYVHVFEESYSLNEEESFFFGNNTEFFLTVLAMATELLEVEPKRENIEQQHIFSAITTFLTEEKQKIFQMQTHWRVGFIFSSLQNIPKIQNGGFWS</sequence>
<reference evidence="1 2" key="1">
    <citation type="submission" date="2019-12" db="EMBL/GenBank/DDBJ databases">
        <title>Sporaefaciens musculi gen. nov., sp. nov., a novel bacterium isolated from the caecum of an obese mouse.</title>
        <authorList>
            <person name="Rasmussen T.S."/>
            <person name="Streidl T."/>
            <person name="Hitch T.C.A."/>
            <person name="Wortmann E."/>
            <person name="Deptula P."/>
            <person name="Hansen M."/>
            <person name="Nielsen D.S."/>
            <person name="Clavel T."/>
            <person name="Vogensen F.K."/>
        </authorList>
    </citation>
    <scope>NUCLEOTIDE SEQUENCE [LARGE SCALE GENOMIC DNA]</scope>
    <source>
        <strain evidence="1 2">WCA-9-b2</strain>
    </source>
</reference>
<name>A0A7X3SLS9_9FIRM</name>
<comment type="caution">
    <text evidence="1">The sequence shown here is derived from an EMBL/GenBank/DDBJ whole genome shotgun (WGS) entry which is preliminary data.</text>
</comment>
<dbReference type="RefSeq" id="WP_159755599.1">
    <property type="nucleotide sequence ID" value="NZ_WUQX01000001.1"/>
</dbReference>
<gene>
    <name evidence="1" type="ORF">GN277_26025</name>
</gene>
<evidence type="ECO:0000313" key="1">
    <source>
        <dbReference type="EMBL" id="MXP78671.1"/>
    </source>
</evidence>
<proteinExistence type="predicted"/>